<feature type="transmembrane region" description="Helical" evidence="11">
    <location>
        <begin position="150"/>
        <end position="167"/>
    </location>
</feature>
<evidence type="ECO:0000256" key="3">
    <source>
        <dbReference type="ARBA" id="ARBA00022449"/>
    </source>
</evidence>
<keyword evidence="4" id="KW-1003">Cell membrane</keyword>
<keyword evidence="7" id="KW-0406">Ion transport</keyword>
<feature type="transmembrane region" description="Helical" evidence="11">
    <location>
        <begin position="290"/>
        <end position="312"/>
    </location>
</feature>
<keyword evidence="2" id="KW-0813">Transport</keyword>
<feature type="transmembrane region" description="Helical" evidence="11">
    <location>
        <begin position="368"/>
        <end position="387"/>
    </location>
</feature>
<dbReference type="InterPro" id="IPR048279">
    <property type="entry name" value="MdtK-like"/>
</dbReference>
<feature type="transmembrane region" description="Helical" evidence="11">
    <location>
        <begin position="211"/>
        <end position="232"/>
    </location>
</feature>
<gene>
    <name evidence="12" type="ORF">ABS24_04845</name>
</gene>
<evidence type="ECO:0000256" key="5">
    <source>
        <dbReference type="ARBA" id="ARBA00022692"/>
    </source>
</evidence>
<evidence type="ECO:0000256" key="2">
    <source>
        <dbReference type="ARBA" id="ARBA00022448"/>
    </source>
</evidence>
<proteinExistence type="predicted"/>
<comment type="subcellular location">
    <subcellularLocation>
        <location evidence="1">Cell inner membrane</location>
        <topology evidence="1">Multi-pass membrane protein</topology>
    </subcellularLocation>
</comment>
<evidence type="ECO:0000256" key="10">
    <source>
        <dbReference type="SAM" id="MobiDB-lite"/>
    </source>
</evidence>
<dbReference type="AlphaFoldDB" id="A0A0R2U8E4"/>
<name>A0A0R2U8E4_9GAMM</name>
<feature type="transmembrane region" description="Helical" evidence="11">
    <location>
        <begin position="179"/>
        <end position="199"/>
    </location>
</feature>
<dbReference type="GO" id="GO:0005886">
    <property type="term" value="C:plasma membrane"/>
    <property type="evidence" value="ECO:0007669"/>
    <property type="project" value="UniProtKB-SubCell"/>
</dbReference>
<evidence type="ECO:0000256" key="11">
    <source>
        <dbReference type="SAM" id="Phobius"/>
    </source>
</evidence>
<dbReference type="PANTHER" id="PTHR43298:SF2">
    <property type="entry name" value="FMN_FAD EXPORTER YEEO-RELATED"/>
    <property type="match status" value="1"/>
</dbReference>
<keyword evidence="3" id="KW-0050">Antiport</keyword>
<feature type="transmembrane region" description="Helical" evidence="11">
    <location>
        <begin position="32"/>
        <end position="57"/>
    </location>
</feature>
<evidence type="ECO:0000256" key="1">
    <source>
        <dbReference type="ARBA" id="ARBA00004429"/>
    </source>
</evidence>
<sequence length="480" mass="51907">MVTYIKKDISMSSQDPQSAESRPRFIDNARSLLRLAAPLIMGQIAVMGMTVTDIYMAGQVDADTLAALQLGGSIWSMINLIVIGIMIANSPIVGSFWGAGKLGEIRFQFQQVLWLAVPLGLVIIGAVLLGIHFVGQLDISDNVYRITTGYLYPFLITGLMFPAFFAFRTTFEGIGDTRPVLVFNSAAFLLNGILDYALVFGKFGLPALGGIGAGWATMVVMAFLVTCMAIYAQRSTSMKSLNLYHEFAAPNLKSMADTLRLGIPIALNIAAEFSFFAVIPFMIAHLGSEMLAAHAIAINIDSLAFMVPLGIAQALTIKISHAQGRGNPREARMICLVGFKLVLILALITSSLKILLRNDIASLFTPDPSVQIIAANLFFFAATLGMVDCLQMAGSGALRGYKDAKIPLVIQVIAFWVIAFPIAYSVALTDVWGPPLGVYGFWMGTVIAASIAAICLIYRWNLVSKREIQKFNESPVNNPA</sequence>
<comment type="caution">
    <text evidence="12">The sequence shown here is derived from an EMBL/GenBank/DDBJ whole genome shotgun (WGS) entry which is preliminary data.</text>
</comment>
<evidence type="ECO:0000256" key="4">
    <source>
        <dbReference type="ARBA" id="ARBA00022475"/>
    </source>
</evidence>
<feature type="transmembrane region" description="Helical" evidence="11">
    <location>
        <begin position="439"/>
        <end position="460"/>
    </location>
</feature>
<evidence type="ECO:0000256" key="7">
    <source>
        <dbReference type="ARBA" id="ARBA00023065"/>
    </source>
</evidence>
<dbReference type="PIRSF" id="PIRSF006603">
    <property type="entry name" value="DinF"/>
    <property type="match status" value="1"/>
</dbReference>
<dbReference type="GO" id="GO:0015297">
    <property type="term" value="F:antiporter activity"/>
    <property type="evidence" value="ECO:0007669"/>
    <property type="project" value="UniProtKB-KW"/>
</dbReference>
<feature type="transmembrane region" description="Helical" evidence="11">
    <location>
        <begin position="333"/>
        <end position="356"/>
    </location>
</feature>
<dbReference type="InterPro" id="IPR050222">
    <property type="entry name" value="MATE_MdtK"/>
</dbReference>
<evidence type="ECO:0000256" key="9">
    <source>
        <dbReference type="ARBA" id="ARBA00031636"/>
    </source>
</evidence>
<dbReference type="GO" id="GO:0042910">
    <property type="term" value="F:xenobiotic transmembrane transporter activity"/>
    <property type="evidence" value="ECO:0007669"/>
    <property type="project" value="InterPro"/>
</dbReference>
<evidence type="ECO:0000313" key="13">
    <source>
        <dbReference type="Proteomes" id="UP000051213"/>
    </source>
</evidence>
<feature type="transmembrane region" description="Helical" evidence="11">
    <location>
        <begin position="408"/>
        <end position="427"/>
    </location>
</feature>
<dbReference type="PANTHER" id="PTHR43298">
    <property type="entry name" value="MULTIDRUG RESISTANCE PROTEIN NORM-RELATED"/>
    <property type="match status" value="1"/>
</dbReference>
<dbReference type="CDD" id="cd13131">
    <property type="entry name" value="MATE_NorM_like"/>
    <property type="match status" value="1"/>
</dbReference>
<dbReference type="GO" id="GO:0006811">
    <property type="term" value="P:monoatomic ion transport"/>
    <property type="evidence" value="ECO:0007669"/>
    <property type="project" value="UniProtKB-KW"/>
</dbReference>
<dbReference type="NCBIfam" id="TIGR00797">
    <property type="entry name" value="matE"/>
    <property type="match status" value="1"/>
</dbReference>
<feature type="region of interest" description="Disordered" evidence="10">
    <location>
        <begin position="1"/>
        <end position="22"/>
    </location>
</feature>
<keyword evidence="6 11" id="KW-1133">Transmembrane helix</keyword>
<evidence type="ECO:0000256" key="8">
    <source>
        <dbReference type="ARBA" id="ARBA00023136"/>
    </source>
</evidence>
<feature type="transmembrane region" description="Helical" evidence="11">
    <location>
        <begin position="261"/>
        <end position="284"/>
    </location>
</feature>
<evidence type="ECO:0000313" key="12">
    <source>
        <dbReference type="EMBL" id="KRO93594.1"/>
    </source>
</evidence>
<feature type="transmembrane region" description="Helical" evidence="11">
    <location>
        <begin position="112"/>
        <end position="135"/>
    </location>
</feature>
<reference evidence="12 13" key="1">
    <citation type="submission" date="2015-10" db="EMBL/GenBank/DDBJ databases">
        <title>Metagenome-Assembled Genomes uncover a global brackish microbiome.</title>
        <authorList>
            <person name="Hugerth L.W."/>
            <person name="Larsson J."/>
            <person name="Alneberg J."/>
            <person name="Lindh M.V."/>
            <person name="Legrand C."/>
            <person name="Pinhassi J."/>
            <person name="Andersson A.F."/>
        </authorList>
    </citation>
    <scope>NUCLEOTIDE SEQUENCE [LARGE SCALE GENOMIC DNA]</scope>
    <source>
        <strain evidence="12">BACL26 MAG-121220-bin70</strain>
    </source>
</reference>
<accession>A0A0R2U8E4</accession>
<protein>
    <recommendedName>
        <fullName evidence="9">Multidrug-efflux transporter</fullName>
    </recommendedName>
</protein>
<dbReference type="Proteomes" id="UP000051213">
    <property type="component" value="Unassembled WGS sequence"/>
</dbReference>
<dbReference type="Pfam" id="PF01554">
    <property type="entry name" value="MatE"/>
    <property type="match status" value="2"/>
</dbReference>
<organism evidence="12 13">
    <name type="scientific">SAR92 bacterium BACL26 MAG-121220-bin70</name>
    <dbReference type="NCBI Taxonomy" id="1655626"/>
    <lineage>
        <taxon>Bacteria</taxon>
        <taxon>Pseudomonadati</taxon>
        <taxon>Pseudomonadota</taxon>
        <taxon>Gammaproteobacteria</taxon>
        <taxon>Cellvibrionales</taxon>
        <taxon>Porticoccaceae</taxon>
        <taxon>SAR92 clade</taxon>
    </lineage>
</organism>
<keyword evidence="5 11" id="KW-0812">Transmembrane</keyword>
<dbReference type="EMBL" id="LICA01000234">
    <property type="protein sequence ID" value="KRO93594.1"/>
    <property type="molecule type" value="Genomic_DNA"/>
</dbReference>
<dbReference type="InterPro" id="IPR002528">
    <property type="entry name" value="MATE_fam"/>
</dbReference>
<feature type="compositionally biased region" description="Polar residues" evidence="10">
    <location>
        <begin position="10"/>
        <end position="20"/>
    </location>
</feature>
<keyword evidence="8 11" id="KW-0472">Membrane</keyword>
<evidence type="ECO:0000256" key="6">
    <source>
        <dbReference type="ARBA" id="ARBA00022989"/>
    </source>
</evidence>
<feature type="transmembrane region" description="Helical" evidence="11">
    <location>
        <begin position="77"/>
        <end position="100"/>
    </location>
</feature>